<keyword evidence="6" id="KW-1185">Reference proteome</keyword>
<evidence type="ECO:0000259" key="3">
    <source>
        <dbReference type="PROSITE" id="PS50110"/>
    </source>
</evidence>
<dbReference type="Gene3D" id="3.40.50.2300">
    <property type="match status" value="1"/>
</dbReference>
<evidence type="ECO:0000256" key="2">
    <source>
        <dbReference type="PROSITE-ProRule" id="PRU00169"/>
    </source>
</evidence>
<dbReference type="Pfam" id="PF00072">
    <property type="entry name" value="Response_reg"/>
    <property type="match status" value="1"/>
</dbReference>
<keyword evidence="1 2" id="KW-0597">Phosphoprotein</keyword>
<feature type="domain" description="Response regulatory" evidence="3">
    <location>
        <begin position="6"/>
        <end position="127"/>
    </location>
</feature>
<gene>
    <name evidence="4" type="ORF">L0661_12390</name>
    <name evidence="5" type="ORF">NFI80_07935</name>
</gene>
<evidence type="ECO:0000313" key="6">
    <source>
        <dbReference type="Proteomes" id="UP001055420"/>
    </source>
</evidence>
<evidence type="ECO:0000313" key="4">
    <source>
        <dbReference type="EMBL" id="MCF2499112.1"/>
    </source>
</evidence>
<feature type="modified residue" description="4-aspartylphosphate" evidence="2">
    <location>
        <position position="60"/>
    </location>
</feature>
<dbReference type="InterPro" id="IPR050595">
    <property type="entry name" value="Bact_response_regulator"/>
</dbReference>
<protein>
    <submittedName>
        <fullName evidence="4">Response regulator</fullName>
    </submittedName>
</protein>
<organism evidence="4 7">
    <name type="scientific">Dyadobacter chenhuakuii</name>
    <dbReference type="NCBI Taxonomy" id="2909339"/>
    <lineage>
        <taxon>Bacteria</taxon>
        <taxon>Pseudomonadati</taxon>
        <taxon>Bacteroidota</taxon>
        <taxon>Cytophagia</taxon>
        <taxon>Cytophagales</taxon>
        <taxon>Spirosomataceae</taxon>
        <taxon>Dyadobacter</taxon>
    </lineage>
</organism>
<accession>A0A9X1QEV5</accession>
<reference evidence="4" key="1">
    <citation type="submission" date="2022-01" db="EMBL/GenBank/DDBJ databases">
        <title>Novel species in genus Dyadobacter.</title>
        <authorList>
            <person name="Ma C."/>
        </authorList>
    </citation>
    <scope>NUCLEOTIDE SEQUENCE</scope>
    <source>
        <strain evidence="5">CY22</strain>
        <strain evidence="4">CY357</strain>
    </source>
</reference>
<dbReference type="PANTHER" id="PTHR44591:SF3">
    <property type="entry name" value="RESPONSE REGULATORY DOMAIN-CONTAINING PROTEIN"/>
    <property type="match status" value="1"/>
</dbReference>
<dbReference type="Proteomes" id="UP001139411">
    <property type="component" value="Unassembled WGS sequence"/>
</dbReference>
<dbReference type="CDD" id="cd00156">
    <property type="entry name" value="REC"/>
    <property type="match status" value="1"/>
</dbReference>
<dbReference type="GO" id="GO:0000160">
    <property type="term" value="P:phosphorelay signal transduction system"/>
    <property type="evidence" value="ECO:0007669"/>
    <property type="project" value="InterPro"/>
</dbReference>
<sequence length="130" mass="14775">MGDKKLFVMIDDDTDDHEIFSMALSELVKPLKCLFFKDCESAVAYFSQQSASAPGYVFIDLNLPRIPGDECLVHLQKLQEFDSPRIIIYSGPVPEEWRERFKQIGVDQFIEKTGSISELVGELKQLTALD</sequence>
<dbReference type="EMBL" id="JAKFFV010000007">
    <property type="protein sequence ID" value="MCF2499112.1"/>
    <property type="molecule type" value="Genomic_DNA"/>
</dbReference>
<dbReference type="PROSITE" id="PS50110">
    <property type="entry name" value="RESPONSE_REGULATORY"/>
    <property type="match status" value="1"/>
</dbReference>
<dbReference type="InterPro" id="IPR001789">
    <property type="entry name" value="Sig_transdc_resp-reg_receiver"/>
</dbReference>
<evidence type="ECO:0000313" key="5">
    <source>
        <dbReference type="EMBL" id="USJ32664.1"/>
    </source>
</evidence>
<dbReference type="EMBL" id="CP098805">
    <property type="protein sequence ID" value="USJ32664.1"/>
    <property type="molecule type" value="Genomic_DNA"/>
</dbReference>
<dbReference type="SMART" id="SM00448">
    <property type="entry name" value="REC"/>
    <property type="match status" value="1"/>
</dbReference>
<dbReference type="Proteomes" id="UP001055420">
    <property type="component" value="Chromosome"/>
</dbReference>
<dbReference type="AlphaFoldDB" id="A0A9X1QEV5"/>
<dbReference type="PANTHER" id="PTHR44591">
    <property type="entry name" value="STRESS RESPONSE REGULATOR PROTEIN 1"/>
    <property type="match status" value="1"/>
</dbReference>
<dbReference type="InterPro" id="IPR011006">
    <property type="entry name" value="CheY-like_superfamily"/>
</dbReference>
<dbReference type="SUPFAM" id="SSF52172">
    <property type="entry name" value="CheY-like"/>
    <property type="match status" value="1"/>
</dbReference>
<dbReference type="RefSeq" id="WP_235163529.1">
    <property type="nucleotide sequence ID" value="NZ_CP098805.1"/>
</dbReference>
<proteinExistence type="predicted"/>
<evidence type="ECO:0000256" key="1">
    <source>
        <dbReference type="ARBA" id="ARBA00022553"/>
    </source>
</evidence>
<evidence type="ECO:0000313" key="7">
    <source>
        <dbReference type="Proteomes" id="UP001139411"/>
    </source>
</evidence>
<name>A0A9X1QEV5_9BACT</name>